<evidence type="ECO:0000313" key="2">
    <source>
        <dbReference type="Proteomes" id="UP000582016"/>
    </source>
</evidence>
<sequence>MLSDQSLSSYEVPYLATNLRWINATDDEKSQYAGNAESSDVSHPMTTRATGATSIIMDGKWDPRSQMPNQSSILKTTKLVAVRLSMVPSEEELANGRRPSDKDECPTVSAEFGKLPPVIKKKIPVINGKGTITTYDCYILAEAAMTAGMYEAQDCEVVSSNSTSQSYATCSVSRDDEAVKEDWLHSLSLDFTSEVLKYSVLQNYSQPWISPDLDTYVTGMLTMGYHASLEYLDEKTGQLYRARIL</sequence>
<protein>
    <submittedName>
        <fullName evidence="1">Uncharacterized protein</fullName>
    </submittedName>
</protein>
<dbReference type="OrthoDB" id="5378430at2759"/>
<organism evidence="1 2">
    <name type="scientific">Fusarium phyllophilum</name>
    <dbReference type="NCBI Taxonomy" id="47803"/>
    <lineage>
        <taxon>Eukaryota</taxon>
        <taxon>Fungi</taxon>
        <taxon>Dikarya</taxon>
        <taxon>Ascomycota</taxon>
        <taxon>Pezizomycotina</taxon>
        <taxon>Sordariomycetes</taxon>
        <taxon>Hypocreomycetidae</taxon>
        <taxon>Hypocreales</taxon>
        <taxon>Nectriaceae</taxon>
        <taxon>Fusarium</taxon>
        <taxon>Fusarium fujikuroi species complex</taxon>
    </lineage>
</organism>
<dbReference type="EMBL" id="JAAOAQ010000831">
    <property type="protein sequence ID" value="KAF5533729.1"/>
    <property type="molecule type" value="Genomic_DNA"/>
</dbReference>
<comment type="caution">
    <text evidence="1">The sequence shown here is derived from an EMBL/GenBank/DDBJ whole genome shotgun (WGS) entry which is preliminary data.</text>
</comment>
<reference evidence="1 2" key="1">
    <citation type="submission" date="2020-05" db="EMBL/GenBank/DDBJ databases">
        <title>Identification and distribution of gene clusters putatively required for synthesis of sphingolipid metabolism inhibitors in phylogenetically diverse species of the filamentous fungus Fusarium.</title>
        <authorList>
            <person name="Kim H.-S."/>
            <person name="Busman M."/>
            <person name="Brown D.W."/>
            <person name="Divon H."/>
            <person name="Uhlig S."/>
            <person name="Proctor R.H."/>
        </authorList>
    </citation>
    <scope>NUCLEOTIDE SEQUENCE [LARGE SCALE GENOMIC DNA]</scope>
    <source>
        <strain evidence="1 2">NRRL 13617</strain>
    </source>
</reference>
<gene>
    <name evidence="1" type="ORF">FPHYL_13568</name>
</gene>
<accession>A0A8H5ICD6</accession>
<name>A0A8H5ICD6_9HYPO</name>
<dbReference type="AlphaFoldDB" id="A0A8H5ICD6"/>
<dbReference type="Proteomes" id="UP000582016">
    <property type="component" value="Unassembled WGS sequence"/>
</dbReference>
<evidence type="ECO:0000313" key="1">
    <source>
        <dbReference type="EMBL" id="KAF5533729.1"/>
    </source>
</evidence>
<keyword evidence="2" id="KW-1185">Reference proteome</keyword>
<proteinExistence type="predicted"/>